<reference evidence="2 3" key="1">
    <citation type="journal article" date="2016" name="Nat. Commun.">
        <title>Thousands of microbial genomes shed light on interconnected biogeochemical processes in an aquifer system.</title>
        <authorList>
            <person name="Anantharaman K."/>
            <person name="Brown C.T."/>
            <person name="Hug L.A."/>
            <person name="Sharon I."/>
            <person name="Castelle C.J."/>
            <person name="Probst A.J."/>
            <person name="Thomas B.C."/>
            <person name="Singh A."/>
            <person name="Wilkins M.J."/>
            <person name="Karaoz U."/>
            <person name="Brodie E.L."/>
            <person name="Williams K.H."/>
            <person name="Hubbard S.S."/>
            <person name="Banfield J.F."/>
        </authorList>
    </citation>
    <scope>NUCLEOTIDE SEQUENCE [LARGE SCALE GENOMIC DNA]</scope>
</reference>
<dbReference type="Pfam" id="PF01850">
    <property type="entry name" value="PIN"/>
    <property type="match status" value="1"/>
</dbReference>
<evidence type="ECO:0000313" key="2">
    <source>
        <dbReference type="EMBL" id="OGD98871.1"/>
    </source>
</evidence>
<dbReference type="SUPFAM" id="SSF88723">
    <property type="entry name" value="PIN domain-like"/>
    <property type="match status" value="1"/>
</dbReference>
<feature type="domain" description="PIN" evidence="1">
    <location>
        <begin position="9"/>
        <end position="127"/>
    </location>
</feature>
<gene>
    <name evidence="2" type="ORF">A3A49_02645</name>
</gene>
<dbReference type="Proteomes" id="UP000176740">
    <property type="component" value="Unassembled WGS sequence"/>
</dbReference>
<accession>A0A1F5H436</accession>
<protein>
    <recommendedName>
        <fullName evidence="1">PIN domain-containing protein</fullName>
    </recommendedName>
</protein>
<organism evidence="2 3">
    <name type="scientific">Candidatus Curtissbacteria bacterium RIFCSPLOWO2_01_FULL_38_11b</name>
    <dbReference type="NCBI Taxonomy" id="1797725"/>
    <lineage>
        <taxon>Bacteria</taxon>
        <taxon>Candidatus Curtissiibacteriota</taxon>
    </lineage>
</organism>
<dbReference type="InterPro" id="IPR002716">
    <property type="entry name" value="PIN_dom"/>
</dbReference>
<dbReference type="EMBL" id="MFBO01000002">
    <property type="protein sequence ID" value="OGD98871.1"/>
    <property type="molecule type" value="Genomic_DNA"/>
</dbReference>
<dbReference type="STRING" id="1797725.A3A49_02645"/>
<dbReference type="Gene3D" id="3.40.50.1010">
    <property type="entry name" value="5'-nuclease"/>
    <property type="match status" value="1"/>
</dbReference>
<dbReference type="InterPro" id="IPR029060">
    <property type="entry name" value="PIN-like_dom_sf"/>
</dbReference>
<name>A0A1F5H436_9BACT</name>
<dbReference type="AlphaFoldDB" id="A0A1F5H436"/>
<comment type="caution">
    <text evidence="2">The sequence shown here is derived from an EMBL/GenBank/DDBJ whole genome shotgun (WGS) entry which is preliminary data.</text>
</comment>
<proteinExistence type="predicted"/>
<evidence type="ECO:0000313" key="3">
    <source>
        <dbReference type="Proteomes" id="UP000176740"/>
    </source>
</evidence>
<sequence length="140" mass="15957">MGKVNPKKIALDSNVFIYHFEENLHFIPFTRKIFQELSSKNLKAITSVISLVETLAYPAPQKVIEAIKEAFSTLPNVTIVNVDQQIAIEAARIRRNYKFRLPDAIQLATALYAKAQIFVTNDKRLKVFKQLPITLLTEIV</sequence>
<evidence type="ECO:0000259" key="1">
    <source>
        <dbReference type="Pfam" id="PF01850"/>
    </source>
</evidence>